<keyword evidence="1" id="KW-0378">Hydrolase</keyword>
<keyword evidence="3" id="KW-1185">Reference proteome</keyword>
<proteinExistence type="predicted"/>
<dbReference type="HOGENOM" id="CLU_045011_3_2_5"/>
<reference evidence="3" key="1">
    <citation type="journal article" date="2014" name="Stand. Genomic Sci.">
        <title>Genome sequence of the exopolysaccharide-producing Salipiger mucosus type strain (DSM 16094(T)), a moderately halophilic member of the Roseobacter clade.</title>
        <authorList>
            <person name="Riedel T."/>
            <person name="Spring S."/>
            <person name="Fiebig A."/>
            <person name="Petersen J."/>
            <person name="Kyrpides N.C."/>
            <person name="Goker M."/>
            <person name="Klenk H.P."/>
        </authorList>
    </citation>
    <scope>NUCLEOTIDE SEQUENCE [LARGE SCALE GENOMIC DNA]</scope>
    <source>
        <strain evidence="3">DSM 16094</strain>
    </source>
</reference>
<accession>S9S0N3</accession>
<dbReference type="Pfam" id="PF00702">
    <property type="entry name" value="Hydrolase"/>
    <property type="match status" value="1"/>
</dbReference>
<dbReference type="NCBIfam" id="TIGR01493">
    <property type="entry name" value="HAD-SF-IA-v2"/>
    <property type="match status" value="1"/>
</dbReference>
<dbReference type="Proteomes" id="UP000015347">
    <property type="component" value="Unassembled WGS sequence"/>
</dbReference>
<dbReference type="AlphaFoldDB" id="S9S0N3"/>
<protein>
    <submittedName>
        <fullName evidence="2">2-haloalkanoic acid dehalogenase</fullName>
    </submittedName>
</protein>
<dbReference type="Gene3D" id="3.40.50.1000">
    <property type="entry name" value="HAD superfamily/HAD-like"/>
    <property type="match status" value="1"/>
</dbReference>
<dbReference type="InterPro" id="IPR023214">
    <property type="entry name" value="HAD_sf"/>
</dbReference>
<name>S9S0N3_9RHOB</name>
<dbReference type="PANTHER" id="PTHR43316">
    <property type="entry name" value="HYDROLASE, HALOACID DELAHOGENASE-RELATED"/>
    <property type="match status" value="1"/>
</dbReference>
<organism evidence="2 3">
    <name type="scientific">Salipiger mucosus DSM 16094</name>
    <dbReference type="NCBI Taxonomy" id="1123237"/>
    <lineage>
        <taxon>Bacteria</taxon>
        <taxon>Pseudomonadati</taxon>
        <taxon>Pseudomonadota</taxon>
        <taxon>Alphaproteobacteria</taxon>
        <taxon>Rhodobacterales</taxon>
        <taxon>Roseobacteraceae</taxon>
        <taxon>Salipiger</taxon>
    </lineage>
</organism>
<dbReference type="SFLD" id="SFLDG01129">
    <property type="entry name" value="C1.5:_HAD__Beta-PGM__Phosphata"/>
    <property type="match status" value="1"/>
</dbReference>
<dbReference type="PANTHER" id="PTHR43316:SF3">
    <property type="entry name" value="HALOACID DEHALOGENASE, TYPE II (AFU_ORTHOLOGUE AFUA_2G07750)-RELATED"/>
    <property type="match status" value="1"/>
</dbReference>
<evidence type="ECO:0000313" key="3">
    <source>
        <dbReference type="Proteomes" id="UP000015347"/>
    </source>
</evidence>
<dbReference type="RefSeq" id="WP_020042794.1">
    <property type="nucleotide sequence ID" value="NZ_KE557278.1"/>
</dbReference>
<dbReference type="GO" id="GO:0016787">
    <property type="term" value="F:hydrolase activity"/>
    <property type="evidence" value="ECO:0007669"/>
    <property type="project" value="UniProtKB-KW"/>
</dbReference>
<dbReference type="OrthoDB" id="9785638at2"/>
<gene>
    <name evidence="2" type="ORF">Salmuc_02555</name>
</gene>
<sequence length="234" mass="25799">MDFSRFKVLTFDVVGTCVDFEAGILGAFRRIGGPAAEGLSDDQIFKPYLEGRERNYDRMSEAFKGVYLHVARELGFPETESAARDFQLSVLEWPAFPDSVAALARLRRRYRLVAMTNGDRTAFSAHNHTLGRPFHEGVTCDDTGCTKPDPRFFAYNLGRQSAAGVARHEILHVAQSQYHDIGIAKSLGYATAWIERRHDQPGYGATPDPASLTEPDIRVTSLGALADAIFGEGA</sequence>
<dbReference type="InterPro" id="IPR051540">
    <property type="entry name" value="S-2-haloacid_dehalogenase"/>
</dbReference>
<comment type="caution">
    <text evidence="2">The sequence shown here is derived from an EMBL/GenBank/DDBJ whole genome shotgun (WGS) entry which is preliminary data.</text>
</comment>
<dbReference type="SFLD" id="SFLDS00003">
    <property type="entry name" value="Haloacid_Dehalogenase"/>
    <property type="match status" value="1"/>
</dbReference>
<dbReference type="STRING" id="1123237.Salmuc_02555"/>
<dbReference type="eggNOG" id="COG1011">
    <property type="taxonomic scope" value="Bacteria"/>
</dbReference>
<dbReference type="SUPFAM" id="SSF56784">
    <property type="entry name" value="HAD-like"/>
    <property type="match status" value="1"/>
</dbReference>
<dbReference type="Gene3D" id="1.10.150.750">
    <property type="match status" value="1"/>
</dbReference>
<evidence type="ECO:0000256" key="1">
    <source>
        <dbReference type="ARBA" id="ARBA00022801"/>
    </source>
</evidence>
<dbReference type="EMBL" id="APVH01000033">
    <property type="protein sequence ID" value="EPX79794.1"/>
    <property type="molecule type" value="Genomic_DNA"/>
</dbReference>
<evidence type="ECO:0000313" key="2">
    <source>
        <dbReference type="EMBL" id="EPX79794.1"/>
    </source>
</evidence>
<dbReference type="InterPro" id="IPR036412">
    <property type="entry name" value="HAD-like_sf"/>
</dbReference>
<dbReference type="InterPro" id="IPR006439">
    <property type="entry name" value="HAD-SF_hydro_IA"/>
</dbReference>